<dbReference type="GO" id="GO:0004190">
    <property type="term" value="F:aspartic-type endopeptidase activity"/>
    <property type="evidence" value="ECO:0007669"/>
    <property type="project" value="UniProtKB-KW"/>
</dbReference>
<dbReference type="InterPro" id="IPR032675">
    <property type="entry name" value="LRR_dom_sf"/>
</dbReference>
<keyword evidence="5" id="KW-0378">Hydrolase</keyword>
<evidence type="ECO:0000256" key="1">
    <source>
        <dbReference type="ARBA" id="ARBA00004123"/>
    </source>
</evidence>
<evidence type="ECO:0000256" key="6">
    <source>
        <dbReference type="ARBA" id="ARBA00023015"/>
    </source>
</evidence>
<dbReference type="PROSITE" id="PS50158">
    <property type="entry name" value="ZF_CCHC"/>
    <property type="match status" value="1"/>
</dbReference>
<dbReference type="SUPFAM" id="SSF56672">
    <property type="entry name" value="DNA/RNA polymerases"/>
    <property type="match status" value="1"/>
</dbReference>
<dbReference type="PANTHER" id="PTHR42648">
    <property type="entry name" value="TRANSPOSASE, PUTATIVE-RELATED"/>
    <property type="match status" value="1"/>
</dbReference>
<feature type="region of interest" description="Disordered" evidence="11">
    <location>
        <begin position="733"/>
        <end position="766"/>
    </location>
</feature>
<feature type="compositionally biased region" description="Basic and acidic residues" evidence="11">
    <location>
        <begin position="1454"/>
        <end position="1470"/>
    </location>
</feature>
<feature type="compositionally biased region" description="Basic and acidic residues" evidence="11">
    <location>
        <begin position="741"/>
        <end position="758"/>
    </location>
</feature>
<evidence type="ECO:0000256" key="3">
    <source>
        <dbReference type="ARBA" id="ARBA00022723"/>
    </source>
</evidence>
<dbReference type="Pfam" id="PF00098">
    <property type="entry name" value="zf-CCHC"/>
    <property type="match status" value="1"/>
</dbReference>
<dbReference type="Gene3D" id="3.30.420.10">
    <property type="entry name" value="Ribonuclease H-like superfamily/Ribonuclease H"/>
    <property type="match status" value="1"/>
</dbReference>
<sequence>MAINASIATVGLVKFDGTGNFGLWQRRVKDLLVQQGLVKALYGKTKKPEKMTDDEWEELDMKAVSTIRLLLADEVMYDVMEENSTAGIWLNLEKRYMSKSLTNKLHLKQKLYGLKMTEGADLRQHINTFKQIISDMLRIDIKFEDEDKAMMLLTSLPASYEHLVTTLLYGKETLELEEVSGALLDHYQRKHKDSVESSGEGLVVKGYQDRGRKKDKDDKSARGRSKSKSKAVKCFKCQKNGHMKRDCPEWNKGKEESSTSVNVVADSESDGDMLSVSSSTDGLNNSWLLDSACSFHVTPHRNWFDTYRSINCGSVRMGNDAACTIIGMGTIKIKMSDGVVRTLEEVRHIPDMRKNLISLGTLDSKGYSYKSENGIMKVSKDAMIVMTGQKISSNVYKLLRNTILGGVAAVAESEDDDTLLWHMRLGHISEHGMRELHKRNLLTGIKSCKLDFCKYCIMGKQCRVRFKTATHKTKGILDYVHSDIWGPVRTPSKGGAQYFMSFIDDYSRKAWVYFLKNKSEAFAKFKIWKAEVENQTGRKIKCLRTDNGTEYRDGDFLKFCEEYGIKRHFTVRKTPQQNGVAERLNRTITETARCLRLNAELPKIFWAEAVDMACYIINRSPRVALDGKVAEEVWTGQEVDYSFMRIFGCPAYVHISGEDRSKLDPKSKKCIFLGFKKGVKGYKLWDPVAQKVVISRDVVFDEKSMTKAFKEEKSQAAESSNNIGRSTVQVELDELESQSNEEPHSNDQEQDSTRSDRPKRNKRPPVRYGFEDLVSYALLTSSEDPSTFQEAIESSEKDKWMEAMVEENESLSKNKTWELTELPKGKKPIGCKWVFKKKEAVSEKEGERFKARLVAKGYSQRHGIDYDEVFSPVVRHTSIRAVLALVADQDLELEQLDVKTAFLHGNLEEEIFMEQPEGFKQPGTENLVCRLKKSLYGLKQSPRQWYKRFDSYMIQIGYTRCEYDCCVYVRILEDGSYIFLLLYVDDMLIAVKSMCEVNRLKSLLHKEFEMKDLGAAKKILGMEIHRDRGARKLWLSQKNYIRKVLEKFSMLDAKPVSTPLANHFRLSGSQCPKNEEEIENMSKVPYASAVGCLMYAMVCTRLDLAHAVSTVSRYMANPGREHWNAVKWIFRYLKGTAEHGILFSRQPGTNSVVGYVDADYAGEVDDRRSTTGYVFTLSGGPICWKSTLQSIVAMSTIEAEYMAVAEAAKEALWLKGLVKELGLNQGGVQMHCDSQSAIYLAKNQVYHARTKHIDVRFHKIRELIVTGDIVLEKVHTSENAADMLTKPVTTAKFKHCLDLVNMKFQIEDFGMEPEASEQHGLPTSSGLVFLRSQLRRTIRVPAISSNVADIPPDDGYSWRKYDQKRINGSPFPRDYYSCANRFSGCPAMKQVERPEEDPTILLVTYMGLHNHLAPHAVLHANDKIHRLARYKGGCPPQQLPPQPQQLPPPESVTDSDRSGPPERLVTEEGSKQNIDLNVTMTSSYSGEQTNAESEDIGTEVSQTSQPEGIQVEEMQTEATTLKPQGEAFTSGQMEFQIEDVDMESEASEQHGLILMQGGLGLTKPPKDEDWENVVEIYLMDNELTVLPENPRCPKLSALFLQRNYKLRTIPTSFFYHMRALQTLNFSRTGIKFLPDSIVRLVGLKRLFLNDCHRFMRLSPKVGELKQLEVLDLEGTEIMDLPQEIEKLTNVTCMEVSFYGYTSDGSRRVVQSNAVVPCGVISALSQLEELNIDVDPDDERWDAYVEAIVNEVCTLKRLETLKFYFPRVELLRHIQRNIPSLLHFRFTVGRHVKRIISRVPLDVEFELEQWERCLKYINGVGVPREIQNVLQHATAFFLDRHATAKKLSNFGVQNMEKLKCLVMGECNEVQVIIDEEDDCNEIVSESSGTEKIVLESLEYLIVSCEISAELKTSDFLPNLKKISLHYMPGLVSISSGLHIAPKLEWLSFYNCPKLKNPFIEEVSSQDLKKIKGERSWWEALEWRNGHPGRFRISSNSYVNRSGTTPFSNGNNKPLPHVDFY</sequence>
<accession>A0A2N9FWL6</accession>
<dbReference type="InterPro" id="IPR036576">
    <property type="entry name" value="WRKY_dom_sf"/>
</dbReference>
<dbReference type="Gene3D" id="3.80.10.10">
    <property type="entry name" value="Ribonuclease Inhibitor"/>
    <property type="match status" value="2"/>
</dbReference>
<dbReference type="InterPro" id="IPR013103">
    <property type="entry name" value="RVT_2"/>
</dbReference>
<dbReference type="SMART" id="SM00774">
    <property type="entry name" value="WRKY"/>
    <property type="match status" value="1"/>
</dbReference>
<dbReference type="InterPro" id="IPR036397">
    <property type="entry name" value="RNaseH_sf"/>
</dbReference>
<dbReference type="InterPro" id="IPR043502">
    <property type="entry name" value="DNA/RNA_pol_sf"/>
</dbReference>
<evidence type="ECO:0000256" key="7">
    <source>
        <dbReference type="ARBA" id="ARBA00023125"/>
    </source>
</evidence>
<comment type="subcellular location">
    <subcellularLocation>
        <location evidence="1">Nucleus</location>
    </subcellularLocation>
</comment>
<dbReference type="InterPro" id="IPR001878">
    <property type="entry name" value="Znf_CCHC"/>
</dbReference>
<feature type="region of interest" description="Disordered" evidence="11">
    <location>
        <begin position="248"/>
        <end position="271"/>
    </location>
</feature>
<dbReference type="GO" id="GO:0043565">
    <property type="term" value="F:sequence-specific DNA binding"/>
    <property type="evidence" value="ECO:0007669"/>
    <property type="project" value="InterPro"/>
</dbReference>
<dbReference type="InterPro" id="IPR036875">
    <property type="entry name" value="Znf_CCHC_sf"/>
</dbReference>
<dbReference type="PROSITE" id="PS50811">
    <property type="entry name" value="WRKY"/>
    <property type="match status" value="1"/>
</dbReference>
<dbReference type="InterPro" id="IPR001584">
    <property type="entry name" value="Integrase_cat-core"/>
</dbReference>
<keyword evidence="7" id="KW-0238">DNA-binding</keyword>
<dbReference type="Pfam" id="PF13855">
    <property type="entry name" value="LRR_8"/>
    <property type="match status" value="1"/>
</dbReference>
<dbReference type="InterPro" id="IPR039537">
    <property type="entry name" value="Retrotran_Ty1/copia-like"/>
</dbReference>
<dbReference type="InterPro" id="IPR054722">
    <property type="entry name" value="PolX-like_BBD"/>
</dbReference>
<dbReference type="GO" id="GO:0008270">
    <property type="term" value="F:zinc ion binding"/>
    <property type="evidence" value="ECO:0007669"/>
    <property type="project" value="UniProtKB-KW"/>
</dbReference>
<dbReference type="SUPFAM" id="SSF57756">
    <property type="entry name" value="Retrovirus zinc finger-like domains"/>
    <property type="match status" value="1"/>
</dbReference>
<evidence type="ECO:0000256" key="8">
    <source>
        <dbReference type="ARBA" id="ARBA00023163"/>
    </source>
</evidence>
<evidence type="ECO:0000259" key="12">
    <source>
        <dbReference type="PROSITE" id="PS50158"/>
    </source>
</evidence>
<keyword evidence="10" id="KW-0863">Zinc-finger</keyword>
<dbReference type="Pfam" id="PF22936">
    <property type="entry name" value="Pol_BBD"/>
    <property type="match status" value="1"/>
</dbReference>
<dbReference type="GO" id="GO:0003700">
    <property type="term" value="F:DNA-binding transcription factor activity"/>
    <property type="evidence" value="ECO:0007669"/>
    <property type="project" value="InterPro"/>
</dbReference>
<dbReference type="SUPFAM" id="SSF52058">
    <property type="entry name" value="L domain-like"/>
    <property type="match status" value="1"/>
</dbReference>
<reference evidence="15" key="1">
    <citation type="submission" date="2018-02" db="EMBL/GenBank/DDBJ databases">
        <authorList>
            <person name="Cohen D.B."/>
            <person name="Kent A.D."/>
        </authorList>
    </citation>
    <scope>NUCLEOTIDE SEQUENCE</scope>
</reference>
<feature type="region of interest" description="Disordered" evidence="11">
    <location>
        <begin position="195"/>
        <end position="230"/>
    </location>
</feature>
<evidence type="ECO:0000256" key="9">
    <source>
        <dbReference type="ARBA" id="ARBA00023242"/>
    </source>
</evidence>
<name>A0A2N9FWL6_FAGSY</name>
<evidence type="ECO:0000256" key="2">
    <source>
        <dbReference type="ARBA" id="ARBA00022670"/>
    </source>
</evidence>
<feature type="domain" description="CCHC-type" evidence="12">
    <location>
        <begin position="233"/>
        <end position="249"/>
    </location>
</feature>
<organism evidence="15">
    <name type="scientific">Fagus sylvatica</name>
    <name type="common">Beechnut</name>
    <dbReference type="NCBI Taxonomy" id="28930"/>
    <lineage>
        <taxon>Eukaryota</taxon>
        <taxon>Viridiplantae</taxon>
        <taxon>Streptophyta</taxon>
        <taxon>Embryophyta</taxon>
        <taxon>Tracheophyta</taxon>
        <taxon>Spermatophyta</taxon>
        <taxon>Magnoliopsida</taxon>
        <taxon>eudicotyledons</taxon>
        <taxon>Gunneridae</taxon>
        <taxon>Pentapetalae</taxon>
        <taxon>rosids</taxon>
        <taxon>fabids</taxon>
        <taxon>Fagales</taxon>
        <taxon>Fagaceae</taxon>
        <taxon>Fagus</taxon>
    </lineage>
</organism>
<proteinExistence type="predicted"/>
<dbReference type="Gene3D" id="2.20.25.80">
    <property type="entry name" value="WRKY domain"/>
    <property type="match status" value="1"/>
</dbReference>
<dbReference type="Pfam" id="PF03106">
    <property type="entry name" value="WRKY"/>
    <property type="match status" value="1"/>
</dbReference>
<dbReference type="InterPro" id="IPR003657">
    <property type="entry name" value="WRKY_dom"/>
</dbReference>
<dbReference type="InterPro" id="IPR001611">
    <property type="entry name" value="Leu-rich_rpt"/>
</dbReference>
<evidence type="ECO:0000256" key="5">
    <source>
        <dbReference type="ARBA" id="ARBA00022801"/>
    </source>
</evidence>
<keyword evidence="10" id="KW-0862">Zinc</keyword>
<evidence type="ECO:0000313" key="15">
    <source>
        <dbReference type="EMBL" id="SPC95017.1"/>
    </source>
</evidence>
<dbReference type="GO" id="GO:0005634">
    <property type="term" value="C:nucleus"/>
    <property type="evidence" value="ECO:0007669"/>
    <property type="project" value="UniProtKB-SubCell"/>
</dbReference>
<feature type="compositionally biased region" description="Polar residues" evidence="11">
    <location>
        <begin position="1471"/>
        <end position="1491"/>
    </location>
</feature>
<dbReference type="Pfam" id="PF07727">
    <property type="entry name" value="RVT_2"/>
    <property type="match status" value="1"/>
</dbReference>
<keyword evidence="8" id="KW-0804">Transcription</keyword>
<evidence type="ECO:0000259" key="13">
    <source>
        <dbReference type="PROSITE" id="PS50811"/>
    </source>
</evidence>
<keyword evidence="9" id="KW-0539">Nucleus</keyword>
<feature type="compositionally biased region" description="Pro residues" evidence="11">
    <location>
        <begin position="1437"/>
        <end position="1450"/>
    </location>
</feature>
<dbReference type="Pfam" id="PF14223">
    <property type="entry name" value="Retrotran_gag_2"/>
    <property type="match status" value="1"/>
</dbReference>
<keyword evidence="6" id="KW-0805">Transcription regulation</keyword>
<protein>
    <submittedName>
        <fullName evidence="15">Uncharacterized protein</fullName>
    </submittedName>
</protein>
<keyword evidence="3" id="KW-0479">Metal-binding</keyword>
<feature type="domain" description="Integrase catalytic" evidence="14">
    <location>
        <begin position="467"/>
        <end position="638"/>
    </location>
</feature>
<dbReference type="InterPro" id="IPR012337">
    <property type="entry name" value="RNaseH-like_sf"/>
</dbReference>
<dbReference type="Pfam" id="PF13976">
    <property type="entry name" value="gag_pre-integrs"/>
    <property type="match status" value="1"/>
</dbReference>
<dbReference type="GO" id="GO:0015074">
    <property type="term" value="P:DNA integration"/>
    <property type="evidence" value="ECO:0007669"/>
    <property type="project" value="InterPro"/>
</dbReference>
<feature type="region of interest" description="Disordered" evidence="11">
    <location>
        <begin position="1430"/>
        <end position="1505"/>
    </location>
</feature>
<evidence type="ECO:0000256" key="11">
    <source>
        <dbReference type="SAM" id="MobiDB-lite"/>
    </source>
</evidence>
<dbReference type="PANTHER" id="PTHR42648:SF28">
    <property type="entry name" value="TRANSPOSON-ENCODED PROTEIN WITH RIBONUCLEASE H-LIKE AND RETROVIRUS ZINC FINGER-LIKE DOMAINS"/>
    <property type="match status" value="1"/>
</dbReference>
<feature type="domain" description="WRKY" evidence="13">
    <location>
        <begin position="1353"/>
        <end position="1414"/>
    </location>
</feature>
<evidence type="ECO:0000259" key="14">
    <source>
        <dbReference type="PROSITE" id="PS50994"/>
    </source>
</evidence>
<dbReference type="EMBL" id="OIVN01001534">
    <property type="protein sequence ID" value="SPC95017.1"/>
    <property type="molecule type" value="Genomic_DNA"/>
</dbReference>
<dbReference type="Pfam" id="PF25597">
    <property type="entry name" value="SH3_retrovirus"/>
    <property type="match status" value="1"/>
</dbReference>
<dbReference type="SUPFAM" id="SSF118290">
    <property type="entry name" value="WRKY DNA-binding domain"/>
    <property type="match status" value="1"/>
</dbReference>
<dbReference type="GO" id="GO:0006508">
    <property type="term" value="P:proteolysis"/>
    <property type="evidence" value="ECO:0007669"/>
    <property type="project" value="UniProtKB-KW"/>
</dbReference>
<feature type="compositionally biased region" description="Basic and acidic residues" evidence="11">
    <location>
        <begin position="248"/>
        <end position="257"/>
    </location>
</feature>
<gene>
    <name evidence="15" type="ORF">FSB_LOCUS22899</name>
</gene>
<dbReference type="SMART" id="SM00343">
    <property type="entry name" value="ZnF_C2HC"/>
    <property type="match status" value="1"/>
</dbReference>
<feature type="compositionally biased region" description="Basic and acidic residues" evidence="11">
    <location>
        <begin position="207"/>
        <end position="221"/>
    </location>
</feature>
<keyword evidence="2" id="KW-0645">Protease</keyword>
<keyword evidence="4" id="KW-0064">Aspartyl protease</keyword>
<evidence type="ECO:0000256" key="4">
    <source>
        <dbReference type="ARBA" id="ARBA00022750"/>
    </source>
</evidence>
<evidence type="ECO:0000256" key="10">
    <source>
        <dbReference type="PROSITE-ProRule" id="PRU00047"/>
    </source>
</evidence>
<dbReference type="PROSITE" id="PS50994">
    <property type="entry name" value="INTEGRASE"/>
    <property type="match status" value="1"/>
</dbReference>
<dbReference type="Gene3D" id="4.10.60.10">
    <property type="entry name" value="Zinc finger, CCHC-type"/>
    <property type="match status" value="1"/>
</dbReference>
<dbReference type="InterPro" id="IPR025724">
    <property type="entry name" value="GAG-pre-integrase_dom"/>
</dbReference>
<dbReference type="SUPFAM" id="SSF53098">
    <property type="entry name" value="Ribonuclease H-like"/>
    <property type="match status" value="1"/>
</dbReference>
<dbReference type="InterPro" id="IPR057670">
    <property type="entry name" value="SH3_retrovirus"/>
</dbReference>
<dbReference type="Pfam" id="PF00665">
    <property type="entry name" value="rve"/>
    <property type="match status" value="1"/>
</dbReference>
<dbReference type="CDD" id="cd09272">
    <property type="entry name" value="RNase_HI_RT_Ty1"/>
    <property type="match status" value="1"/>
</dbReference>